<name>A0AAV4RP06_9ARAC</name>
<gene>
    <name evidence="1" type="ORF">CDAR_202881</name>
</gene>
<reference evidence="1 2" key="1">
    <citation type="submission" date="2021-06" db="EMBL/GenBank/DDBJ databases">
        <title>Caerostris darwini draft genome.</title>
        <authorList>
            <person name="Kono N."/>
            <person name="Arakawa K."/>
        </authorList>
    </citation>
    <scope>NUCLEOTIDE SEQUENCE [LARGE SCALE GENOMIC DNA]</scope>
</reference>
<organism evidence="1 2">
    <name type="scientific">Caerostris darwini</name>
    <dbReference type="NCBI Taxonomy" id="1538125"/>
    <lineage>
        <taxon>Eukaryota</taxon>
        <taxon>Metazoa</taxon>
        <taxon>Ecdysozoa</taxon>
        <taxon>Arthropoda</taxon>
        <taxon>Chelicerata</taxon>
        <taxon>Arachnida</taxon>
        <taxon>Araneae</taxon>
        <taxon>Araneomorphae</taxon>
        <taxon>Entelegynae</taxon>
        <taxon>Araneoidea</taxon>
        <taxon>Araneidae</taxon>
        <taxon>Caerostris</taxon>
    </lineage>
</organism>
<protein>
    <submittedName>
        <fullName evidence="1">Uncharacterized protein</fullName>
    </submittedName>
</protein>
<sequence length="88" mass="10246">MSKAAAHGLYVRRLARLRLLRKRQMEDYGRGHAVGRIKAAKIIIFHSVILQLWKQLLTTEIVVRRPVAGRSPWKFDTWLLQPSEAIEE</sequence>
<comment type="caution">
    <text evidence="1">The sequence shown here is derived from an EMBL/GenBank/DDBJ whole genome shotgun (WGS) entry which is preliminary data.</text>
</comment>
<dbReference type="AlphaFoldDB" id="A0AAV4RP06"/>
<keyword evidence="2" id="KW-1185">Reference proteome</keyword>
<proteinExistence type="predicted"/>
<dbReference type="EMBL" id="BPLQ01006470">
    <property type="protein sequence ID" value="GIY22681.1"/>
    <property type="molecule type" value="Genomic_DNA"/>
</dbReference>
<evidence type="ECO:0000313" key="1">
    <source>
        <dbReference type="EMBL" id="GIY22681.1"/>
    </source>
</evidence>
<accession>A0AAV4RP06</accession>
<evidence type="ECO:0000313" key="2">
    <source>
        <dbReference type="Proteomes" id="UP001054837"/>
    </source>
</evidence>
<dbReference type="Proteomes" id="UP001054837">
    <property type="component" value="Unassembled WGS sequence"/>
</dbReference>